<keyword evidence="3" id="KW-1185">Reference proteome</keyword>
<evidence type="ECO:0000313" key="2">
    <source>
        <dbReference type="EMBL" id="VDM03297.1"/>
    </source>
</evidence>
<dbReference type="STRING" id="70667.A0A183TKB3"/>
<dbReference type="OrthoDB" id="442970at2759"/>
<dbReference type="EMBL" id="UYSU01041699">
    <property type="protein sequence ID" value="VDM03297.1"/>
    <property type="molecule type" value="Genomic_DNA"/>
</dbReference>
<dbReference type="AlphaFoldDB" id="A0A183TKB3"/>
<dbReference type="Proteomes" id="UP000275846">
    <property type="component" value="Unassembled WGS sequence"/>
</dbReference>
<evidence type="ECO:0000313" key="4">
    <source>
        <dbReference type="WBParaSite" id="SSLN_0001755801-mRNA-1"/>
    </source>
</evidence>
<sequence length="110" mass="12800">MLQTLLRFHQILAQITFRLLSSKGVTLCYPISSGAHIPCRTCDEPESLRRLMLWLRCRLLSEDPAPARKVLDPSIDNPDRYDLFDPRNPLNVRKREGAVMDDPNKKKRRN</sequence>
<gene>
    <name evidence="2" type="ORF">SSLN_LOCUS16911</name>
</gene>
<evidence type="ECO:0000313" key="3">
    <source>
        <dbReference type="Proteomes" id="UP000275846"/>
    </source>
</evidence>
<proteinExistence type="predicted"/>
<protein>
    <submittedName>
        <fullName evidence="4">Secreted protein</fullName>
    </submittedName>
</protein>
<feature type="region of interest" description="Disordered" evidence="1">
    <location>
        <begin position="68"/>
        <end position="110"/>
    </location>
</feature>
<feature type="compositionally biased region" description="Basic and acidic residues" evidence="1">
    <location>
        <begin position="68"/>
        <end position="85"/>
    </location>
</feature>
<dbReference type="WBParaSite" id="SSLN_0001755801-mRNA-1">
    <property type="protein sequence ID" value="SSLN_0001755801-mRNA-1"/>
    <property type="gene ID" value="SSLN_0001755801"/>
</dbReference>
<feature type="compositionally biased region" description="Basic and acidic residues" evidence="1">
    <location>
        <begin position="93"/>
        <end position="104"/>
    </location>
</feature>
<reference evidence="4" key="1">
    <citation type="submission" date="2016-06" db="UniProtKB">
        <authorList>
            <consortium name="WormBaseParasite"/>
        </authorList>
    </citation>
    <scope>IDENTIFICATION</scope>
</reference>
<evidence type="ECO:0000256" key="1">
    <source>
        <dbReference type="SAM" id="MobiDB-lite"/>
    </source>
</evidence>
<name>A0A183TKB3_SCHSO</name>
<accession>A0A183TKB3</accession>
<reference evidence="2 3" key="2">
    <citation type="submission" date="2018-11" db="EMBL/GenBank/DDBJ databases">
        <authorList>
            <consortium name="Pathogen Informatics"/>
        </authorList>
    </citation>
    <scope>NUCLEOTIDE SEQUENCE [LARGE SCALE GENOMIC DNA]</scope>
    <source>
        <strain evidence="2 3">NST_G2</strain>
    </source>
</reference>
<organism evidence="4">
    <name type="scientific">Schistocephalus solidus</name>
    <name type="common">Tapeworm</name>
    <dbReference type="NCBI Taxonomy" id="70667"/>
    <lineage>
        <taxon>Eukaryota</taxon>
        <taxon>Metazoa</taxon>
        <taxon>Spiralia</taxon>
        <taxon>Lophotrochozoa</taxon>
        <taxon>Platyhelminthes</taxon>
        <taxon>Cestoda</taxon>
        <taxon>Eucestoda</taxon>
        <taxon>Diphyllobothriidea</taxon>
        <taxon>Diphyllobothriidae</taxon>
        <taxon>Schistocephalus</taxon>
    </lineage>
</organism>